<proteinExistence type="inferred from homology"/>
<evidence type="ECO:0000256" key="1">
    <source>
        <dbReference type="ARBA" id="ARBA00004123"/>
    </source>
</evidence>
<keyword evidence="4 10" id="KW-0963">Cytoplasm</keyword>
<dbReference type="InterPro" id="IPR037177">
    <property type="entry name" value="DLC_sf"/>
</dbReference>
<dbReference type="SUPFAM" id="SSF54648">
    <property type="entry name" value="DLC"/>
    <property type="match status" value="1"/>
</dbReference>
<dbReference type="AlphaFoldDB" id="A0A3P7PAG6"/>
<dbReference type="InterPro" id="IPR001372">
    <property type="entry name" value="Dynein_light_chain_typ-1/2"/>
</dbReference>
<dbReference type="Gene3D" id="3.30.740.10">
    <property type="entry name" value="Protein Inhibitor Of Neuronal Nitric Oxide Synthase"/>
    <property type="match status" value="1"/>
</dbReference>
<dbReference type="GO" id="GO:0005634">
    <property type="term" value="C:nucleus"/>
    <property type="evidence" value="ECO:0007669"/>
    <property type="project" value="UniProtKB-SubCell"/>
</dbReference>
<evidence type="ECO:0000256" key="5">
    <source>
        <dbReference type="ARBA" id="ARBA00022701"/>
    </source>
</evidence>
<evidence type="ECO:0000313" key="12">
    <source>
        <dbReference type="Proteomes" id="UP000281553"/>
    </source>
</evidence>
<keyword evidence="12" id="KW-1185">Reference proteome</keyword>
<dbReference type="OrthoDB" id="6506078at2759"/>
<comment type="similarity">
    <text evidence="10">Belongs to the dynein light chain family.</text>
</comment>
<dbReference type="PANTHER" id="PTHR11886">
    <property type="entry name" value="DYNEIN LIGHT CHAIN"/>
    <property type="match status" value="1"/>
</dbReference>
<dbReference type="GO" id="GO:0005874">
    <property type="term" value="C:microtubule"/>
    <property type="evidence" value="ECO:0007669"/>
    <property type="project" value="UniProtKB-KW"/>
</dbReference>
<evidence type="ECO:0000313" key="11">
    <source>
        <dbReference type="EMBL" id="VDN14926.1"/>
    </source>
</evidence>
<sequence length="89" mass="10357">MGERTLVIKSVDMPREMQENVFVITQQADETNTLEKDIAGQIKKKFDEIYGKNWQCITGKHFGSYVTHEKGHFIYFYIGDTAYLLFKTA</sequence>
<dbReference type="SMART" id="SM01375">
    <property type="entry name" value="Dynein_light"/>
    <property type="match status" value="1"/>
</dbReference>
<evidence type="ECO:0000256" key="3">
    <source>
        <dbReference type="ARBA" id="ARBA00022448"/>
    </source>
</evidence>
<dbReference type="GO" id="GO:0051028">
    <property type="term" value="P:mRNA transport"/>
    <property type="evidence" value="ECO:0007669"/>
    <property type="project" value="UniProtKB-KW"/>
</dbReference>
<keyword evidence="6" id="KW-0509">mRNA transport</keyword>
<reference evidence="11 12" key="1">
    <citation type="submission" date="2018-11" db="EMBL/GenBank/DDBJ databases">
        <authorList>
            <consortium name="Pathogen Informatics"/>
        </authorList>
    </citation>
    <scope>NUCLEOTIDE SEQUENCE [LARGE SCALE GENOMIC DNA]</scope>
</reference>
<dbReference type="Pfam" id="PF01221">
    <property type="entry name" value="Dynein_light"/>
    <property type="match status" value="1"/>
</dbReference>
<accession>A0A3P7PAG6</accession>
<dbReference type="EMBL" id="UYRU01060801">
    <property type="protein sequence ID" value="VDN14926.1"/>
    <property type="molecule type" value="Genomic_DNA"/>
</dbReference>
<keyword evidence="5 10" id="KW-0493">Microtubule</keyword>
<evidence type="ECO:0000256" key="6">
    <source>
        <dbReference type="ARBA" id="ARBA00022816"/>
    </source>
</evidence>
<evidence type="ECO:0000256" key="10">
    <source>
        <dbReference type="RuleBase" id="RU365010"/>
    </source>
</evidence>
<evidence type="ECO:0000256" key="7">
    <source>
        <dbReference type="ARBA" id="ARBA00022927"/>
    </source>
</evidence>
<keyword evidence="8 10" id="KW-0206">Cytoskeleton</keyword>
<keyword evidence="10" id="KW-0505">Motor protein</keyword>
<keyword evidence="10" id="KW-0243">Dynein</keyword>
<protein>
    <recommendedName>
        <fullName evidence="10">Dynein light chain</fullName>
    </recommendedName>
</protein>
<keyword evidence="9" id="KW-0539">Nucleus</keyword>
<dbReference type="FunFam" id="3.30.740.10:FF:000005">
    <property type="entry name" value="Dynein light chain"/>
    <property type="match status" value="1"/>
</dbReference>
<dbReference type="CDD" id="cd21452">
    <property type="entry name" value="DLC-like_DYNLL1_DYNLL2"/>
    <property type="match status" value="1"/>
</dbReference>
<keyword evidence="3" id="KW-0813">Transport</keyword>
<organism evidence="11 12">
    <name type="scientific">Dibothriocephalus latus</name>
    <name type="common">Fish tapeworm</name>
    <name type="synonym">Diphyllobothrium latum</name>
    <dbReference type="NCBI Taxonomy" id="60516"/>
    <lineage>
        <taxon>Eukaryota</taxon>
        <taxon>Metazoa</taxon>
        <taxon>Spiralia</taxon>
        <taxon>Lophotrochozoa</taxon>
        <taxon>Platyhelminthes</taxon>
        <taxon>Cestoda</taxon>
        <taxon>Eucestoda</taxon>
        <taxon>Diphyllobothriidea</taxon>
        <taxon>Diphyllobothriidae</taxon>
        <taxon>Dibothriocephalus</taxon>
    </lineage>
</organism>
<dbReference type="PANTHER" id="PTHR11886:SF35">
    <property type="entry name" value="DYNEIN LIGHT CHAIN"/>
    <property type="match status" value="1"/>
</dbReference>
<name>A0A3P7PAG6_DIBLA</name>
<dbReference type="Proteomes" id="UP000281553">
    <property type="component" value="Unassembled WGS sequence"/>
</dbReference>
<dbReference type="GO" id="GO:0045505">
    <property type="term" value="F:dynein intermediate chain binding"/>
    <property type="evidence" value="ECO:0007669"/>
    <property type="project" value="TreeGrafter"/>
</dbReference>
<dbReference type="GO" id="GO:0007017">
    <property type="term" value="P:microtubule-based process"/>
    <property type="evidence" value="ECO:0007669"/>
    <property type="project" value="InterPro"/>
</dbReference>
<evidence type="ECO:0000256" key="9">
    <source>
        <dbReference type="ARBA" id="ARBA00023242"/>
    </source>
</evidence>
<gene>
    <name evidence="11" type="ORF">DILT_LOCUS10757</name>
</gene>
<evidence type="ECO:0000256" key="8">
    <source>
        <dbReference type="ARBA" id="ARBA00023212"/>
    </source>
</evidence>
<evidence type="ECO:0000256" key="4">
    <source>
        <dbReference type="ARBA" id="ARBA00022490"/>
    </source>
</evidence>
<keyword evidence="7" id="KW-0653">Protein transport</keyword>
<dbReference type="GO" id="GO:0005868">
    <property type="term" value="C:cytoplasmic dynein complex"/>
    <property type="evidence" value="ECO:0007669"/>
    <property type="project" value="TreeGrafter"/>
</dbReference>
<dbReference type="GO" id="GO:0015031">
    <property type="term" value="P:protein transport"/>
    <property type="evidence" value="ECO:0007669"/>
    <property type="project" value="UniProtKB-KW"/>
</dbReference>
<comment type="subcellular location">
    <subcellularLocation>
        <location evidence="2 10">Cytoplasm</location>
        <location evidence="2 10">Cytoskeleton</location>
    </subcellularLocation>
    <subcellularLocation>
        <location evidence="1">Nucleus</location>
    </subcellularLocation>
</comment>
<evidence type="ECO:0000256" key="2">
    <source>
        <dbReference type="ARBA" id="ARBA00004245"/>
    </source>
</evidence>